<evidence type="ECO:0000313" key="1">
    <source>
        <dbReference type="EMBL" id="SCF40141.1"/>
    </source>
</evidence>
<protein>
    <recommendedName>
        <fullName evidence="3">WD domain-containing protein, G-beta repeat-containing protein</fullName>
    </recommendedName>
</protein>
<reference evidence="2" key="1">
    <citation type="submission" date="2016-06" db="EMBL/GenBank/DDBJ databases">
        <authorList>
            <person name="Varghese N."/>
            <person name="Submissions Spin"/>
        </authorList>
    </citation>
    <scope>NUCLEOTIDE SEQUENCE [LARGE SCALE GENOMIC DNA]</scope>
    <source>
        <strain evidence="2">DSM 44100</strain>
    </source>
</reference>
<gene>
    <name evidence="1" type="ORF">GA0070216_113119</name>
</gene>
<dbReference type="EMBL" id="FMCU01000013">
    <property type="protein sequence ID" value="SCF40141.1"/>
    <property type="molecule type" value="Genomic_DNA"/>
</dbReference>
<dbReference type="AlphaFoldDB" id="A0A1C5A4Y4"/>
<sequence length="44" mass="4656">MTRPGTEPVSRYGPVPSLAYAPDGATLAIGARDGVVRRNAVDDW</sequence>
<organism evidence="1 2">
    <name type="scientific">Micromonospora matsumotoense</name>
    <dbReference type="NCBI Taxonomy" id="121616"/>
    <lineage>
        <taxon>Bacteria</taxon>
        <taxon>Bacillati</taxon>
        <taxon>Actinomycetota</taxon>
        <taxon>Actinomycetes</taxon>
        <taxon>Micromonosporales</taxon>
        <taxon>Micromonosporaceae</taxon>
        <taxon>Micromonospora</taxon>
    </lineage>
</organism>
<accession>A0A1C5A4Y4</accession>
<name>A0A1C5A4Y4_9ACTN</name>
<keyword evidence="2" id="KW-1185">Reference proteome</keyword>
<evidence type="ECO:0000313" key="2">
    <source>
        <dbReference type="Proteomes" id="UP000198797"/>
    </source>
</evidence>
<proteinExistence type="predicted"/>
<dbReference type="STRING" id="121616.GA0070216_113119"/>
<dbReference type="Proteomes" id="UP000198797">
    <property type="component" value="Unassembled WGS sequence"/>
</dbReference>
<evidence type="ECO:0008006" key="3">
    <source>
        <dbReference type="Google" id="ProtNLM"/>
    </source>
</evidence>